<proteinExistence type="predicted"/>
<accession>A0A087CPI1</accession>
<keyword evidence="4" id="KW-1185">Reference proteome</keyword>
<evidence type="ECO:0000256" key="2">
    <source>
        <dbReference type="SAM" id="Phobius"/>
    </source>
</evidence>
<feature type="compositionally biased region" description="Polar residues" evidence="1">
    <location>
        <begin position="60"/>
        <end position="69"/>
    </location>
</feature>
<name>A0A087CPI1_BIFRU</name>
<keyword evidence="2" id="KW-0812">Transmembrane</keyword>
<feature type="transmembrane region" description="Helical" evidence="2">
    <location>
        <begin position="16"/>
        <end position="36"/>
    </location>
</feature>
<sequence length="88" mass="9551">MMVYIKSQLNSDEAEASVIGPVMILALVLVAIVVIFGKLMASTERKGADVANCISTSTSFTKARNTRSSICDDRNSTGHSYDTNKQDY</sequence>
<reference evidence="3 4" key="1">
    <citation type="submission" date="2014-03" db="EMBL/GenBank/DDBJ databases">
        <title>Genomics of Bifidobacteria.</title>
        <authorList>
            <person name="Ventura M."/>
            <person name="Milani C."/>
            <person name="Lugli G.A."/>
        </authorList>
    </citation>
    <scope>NUCLEOTIDE SEQUENCE [LARGE SCALE GENOMIC DNA]</scope>
    <source>
        <strain evidence="3 4">LMG 21811</strain>
    </source>
</reference>
<dbReference type="AlphaFoldDB" id="A0A087CPI1"/>
<dbReference type="RefSeq" id="WP_026645731.1">
    <property type="nucleotide sequence ID" value="NZ_JGZL01000019.1"/>
</dbReference>
<dbReference type="EMBL" id="JGZL01000019">
    <property type="protein sequence ID" value="KFI85181.1"/>
    <property type="molecule type" value="Genomic_DNA"/>
</dbReference>
<organism evidence="3 4">
    <name type="scientific">Bifidobacterium ruminantium</name>
    <dbReference type="NCBI Taxonomy" id="78346"/>
    <lineage>
        <taxon>Bacteria</taxon>
        <taxon>Bacillati</taxon>
        <taxon>Actinomycetota</taxon>
        <taxon>Actinomycetes</taxon>
        <taxon>Bifidobacteriales</taxon>
        <taxon>Bifidobacteriaceae</taxon>
        <taxon>Bifidobacterium</taxon>
    </lineage>
</organism>
<feature type="region of interest" description="Disordered" evidence="1">
    <location>
        <begin position="60"/>
        <end position="88"/>
    </location>
</feature>
<comment type="caution">
    <text evidence="3">The sequence shown here is derived from an EMBL/GenBank/DDBJ whole genome shotgun (WGS) entry which is preliminary data.</text>
</comment>
<protein>
    <submittedName>
        <fullName evidence="3">Uncharacterized protein</fullName>
    </submittedName>
</protein>
<evidence type="ECO:0000313" key="4">
    <source>
        <dbReference type="Proteomes" id="UP000029078"/>
    </source>
</evidence>
<dbReference type="Proteomes" id="UP000029078">
    <property type="component" value="Unassembled WGS sequence"/>
</dbReference>
<feature type="compositionally biased region" description="Basic and acidic residues" evidence="1">
    <location>
        <begin position="70"/>
        <end position="88"/>
    </location>
</feature>
<evidence type="ECO:0000256" key="1">
    <source>
        <dbReference type="SAM" id="MobiDB-lite"/>
    </source>
</evidence>
<evidence type="ECO:0000313" key="3">
    <source>
        <dbReference type="EMBL" id="KFI85181.1"/>
    </source>
</evidence>
<gene>
    <name evidence="3" type="ORF">BRUM_1863</name>
</gene>
<keyword evidence="2" id="KW-1133">Transmembrane helix</keyword>
<keyword evidence="2" id="KW-0472">Membrane</keyword>